<dbReference type="AlphaFoldDB" id="A0A7R9EP32"/>
<sequence length="277" mass="30607">MQCRYNSSTVIAALATSTAHSTSAATHATIALCRRPNSNYIHAKTATPATLAFECNEAAGKAEELEKMLLQRKNKSKKIDEDNTKYIGKIRKTYYNLQEQGTRGVGGQSGGGGDVKKRCCSAQAKACPEPVDQFFLFRAHRLDAIRYGWPPANFLRPCVALNRGKQNPWMAILLVLTLGPHADAEALLEPTLLTFPPHVHVNLTVVTILALVHRVLRYAAPEETYNNPQFTVEFKVSYAVTSSSLNASFSPKANLMRETNSKIIMLQMVKVKKTSQQ</sequence>
<evidence type="ECO:0000313" key="1">
    <source>
        <dbReference type="EMBL" id="CAD7437681.1"/>
    </source>
</evidence>
<accession>A0A7R9EP32</accession>
<name>A0A7R9EP32_9NEOP</name>
<dbReference type="EMBL" id="OD564303">
    <property type="protein sequence ID" value="CAD7437681.1"/>
    <property type="molecule type" value="Genomic_DNA"/>
</dbReference>
<organism evidence="1">
    <name type="scientific">Timema bartmani</name>
    <dbReference type="NCBI Taxonomy" id="61472"/>
    <lineage>
        <taxon>Eukaryota</taxon>
        <taxon>Metazoa</taxon>
        <taxon>Ecdysozoa</taxon>
        <taxon>Arthropoda</taxon>
        <taxon>Hexapoda</taxon>
        <taxon>Insecta</taxon>
        <taxon>Pterygota</taxon>
        <taxon>Neoptera</taxon>
        <taxon>Polyneoptera</taxon>
        <taxon>Phasmatodea</taxon>
        <taxon>Timematodea</taxon>
        <taxon>Timematoidea</taxon>
        <taxon>Timematidae</taxon>
        <taxon>Timema</taxon>
    </lineage>
</organism>
<reference evidence="1" key="1">
    <citation type="submission" date="2020-11" db="EMBL/GenBank/DDBJ databases">
        <authorList>
            <person name="Tran Van P."/>
        </authorList>
    </citation>
    <scope>NUCLEOTIDE SEQUENCE</scope>
</reference>
<protein>
    <submittedName>
        <fullName evidence="1">Uncharacterized protein</fullName>
    </submittedName>
</protein>
<gene>
    <name evidence="1" type="ORF">TBIB3V08_LOCUS288</name>
</gene>
<proteinExistence type="predicted"/>